<feature type="non-terminal residue" evidence="2">
    <location>
        <position position="1"/>
    </location>
</feature>
<organism evidence="2 3">
    <name type="scientific">Nadsonia fulvescens var. elongata DSM 6958</name>
    <dbReference type="NCBI Taxonomy" id="857566"/>
    <lineage>
        <taxon>Eukaryota</taxon>
        <taxon>Fungi</taxon>
        <taxon>Dikarya</taxon>
        <taxon>Ascomycota</taxon>
        <taxon>Saccharomycotina</taxon>
        <taxon>Dipodascomycetes</taxon>
        <taxon>Dipodascales</taxon>
        <taxon>Dipodascales incertae sedis</taxon>
        <taxon>Nadsonia</taxon>
    </lineage>
</organism>
<evidence type="ECO:0000256" key="1">
    <source>
        <dbReference type="SAM" id="Phobius"/>
    </source>
</evidence>
<gene>
    <name evidence="2" type="ORF">NADFUDRAFT_11589</name>
</gene>
<evidence type="ECO:0008006" key="4">
    <source>
        <dbReference type="Google" id="ProtNLM"/>
    </source>
</evidence>
<accession>A0A1E3PFV6</accession>
<keyword evidence="3" id="KW-1185">Reference proteome</keyword>
<dbReference type="Proteomes" id="UP000095009">
    <property type="component" value="Unassembled WGS sequence"/>
</dbReference>
<dbReference type="OrthoDB" id="291792at2759"/>
<keyword evidence="1" id="KW-1133">Transmembrane helix</keyword>
<dbReference type="AlphaFoldDB" id="A0A1E3PFV6"/>
<reference evidence="2 3" key="1">
    <citation type="journal article" date="2016" name="Proc. Natl. Acad. Sci. U.S.A.">
        <title>Comparative genomics of biotechnologically important yeasts.</title>
        <authorList>
            <person name="Riley R."/>
            <person name="Haridas S."/>
            <person name="Wolfe K.H."/>
            <person name="Lopes M.R."/>
            <person name="Hittinger C.T."/>
            <person name="Goeker M."/>
            <person name="Salamov A.A."/>
            <person name="Wisecaver J.H."/>
            <person name="Long T.M."/>
            <person name="Calvey C.H."/>
            <person name="Aerts A.L."/>
            <person name="Barry K.W."/>
            <person name="Choi C."/>
            <person name="Clum A."/>
            <person name="Coughlan A.Y."/>
            <person name="Deshpande S."/>
            <person name="Douglass A.P."/>
            <person name="Hanson S.J."/>
            <person name="Klenk H.-P."/>
            <person name="LaButti K.M."/>
            <person name="Lapidus A."/>
            <person name="Lindquist E.A."/>
            <person name="Lipzen A.M."/>
            <person name="Meier-Kolthoff J.P."/>
            <person name="Ohm R.A."/>
            <person name="Otillar R.P."/>
            <person name="Pangilinan J.L."/>
            <person name="Peng Y."/>
            <person name="Rokas A."/>
            <person name="Rosa C.A."/>
            <person name="Scheuner C."/>
            <person name="Sibirny A.A."/>
            <person name="Slot J.C."/>
            <person name="Stielow J.B."/>
            <person name="Sun H."/>
            <person name="Kurtzman C.P."/>
            <person name="Blackwell M."/>
            <person name="Grigoriev I.V."/>
            <person name="Jeffries T.W."/>
        </authorList>
    </citation>
    <scope>NUCLEOTIDE SEQUENCE [LARGE SCALE GENOMIC DNA]</scope>
    <source>
        <strain evidence="2 3">DSM 6958</strain>
    </source>
</reference>
<feature type="non-terminal residue" evidence="2">
    <location>
        <position position="470"/>
    </location>
</feature>
<dbReference type="STRING" id="857566.A0A1E3PFV6"/>
<dbReference type="InterPro" id="IPR026749">
    <property type="entry name" value="Tmem135"/>
</dbReference>
<proteinExistence type="predicted"/>
<sequence length="470" mass="53691">AAMEFVTNRNGEIIPKTFRLGSRIFSSIYMLSALMMLRGPRGRQYQFDSRLGVRLNNRDLIKMSVSTSAIITAYRLVYRMLIYLSKESIGGGAGSGSRVILFLKRLLTWNIQKLLSVRLVIPVFTGLLSSGFFLFYPKCLGRDYIALYTFMKALDGLYNHYSDRGYLSIKSKWIGSWMLFPLAYGQLFYTFFFNRESCPGWFFKVMTHMCNGFMPPKNDRLSHNVVWPTSREVVEGIADIAKERYPKFVSPIMYPASALTLNKRFPRIAPIIASAHPMVRTMTGALIHANEPSDFEAFIRLTLKQFGSIGKILMISSLVTNCLQRRKELSPEMLVTVIGKSLRTTIFAVMTLCSSWYGIGLSQQVLPRNILPVYRFKLIGTLAGLWAIIDASSVNRARYMYMFRIALMSLWRELVSNKKVKPIKNGDVALFMCGFTCIMALMEYSPTSISGKQFRKALQWMRTGRFEEVI</sequence>
<dbReference type="PANTHER" id="PTHR12459">
    <property type="entry name" value="TRANSMEMBRANE PROTEIN 135-RELATED"/>
    <property type="match status" value="1"/>
</dbReference>
<dbReference type="PANTHER" id="PTHR12459:SF19">
    <property type="entry name" value="TRANSMEMBRANE PROTEIN 135 N-TERMINAL DOMAIN-CONTAINING PROTEIN"/>
    <property type="match status" value="1"/>
</dbReference>
<evidence type="ECO:0000313" key="3">
    <source>
        <dbReference type="Proteomes" id="UP000095009"/>
    </source>
</evidence>
<name>A0A1E3PFV6_9ASCO</name>
<dbReference type="EMBL" id="KV454412">
    <property type="protein sequence ID" value="ODQ64289.1"/>
    <property type="molecule type" value="Genomic_DNA"/>
</dbReference>
<keyword evidence="1" id="KW-0812">Transmembrane</keyword>
<evidence type="ECO:0000313" key="2">
    <source>
        <dbReference type="EMBL" id="ODQ64289.1"/>
    </source>
</evidence>
<protein>
    <recommendedName>
        <fullName evidence="4">Transmembrane protein 135 N-terminal domain-containing protein</fullName>
    </recommendedName>
</protein>
<keyword evidence="1" id="KW-0472">Membrane</keyword>
<feature type="transmembrane region" description="Helical" evidence="1">
    <location>
        <begin position="119"/>
        <end position="136"/>
    </location>
</feature>